<feature type="domain" description="CBM6" evidence="4">
    <location>
        <begin position="38"/>
        <end position="166"/>
    </location>
</feature>
<feature type="signal peptide" evidence="2">
    <location>
        <begin position="1"/>
        <end position="35"/>
    </location>
</feature>
<feature type="chain" id="PRO_5016240966" evidence="2">
    <location>
        <begin position="36"/>
        <end position="1042"/>
    </location>
</feature>
<proteinExistence type="predicted"/>
<feature type="region of interest" description="Disordered" evidence="1">
    <location>
        <begin position="305"/>
        <end position="353"/>
    </location>
</feature>
<dbReference type="PANTHER" id="PTHR43863:SF2">
    <property type="entry name" value="MALTASE-GLUCOAMYLASE"/>
    <property type="match status" value="1"/>
</dbReference>
<dbReference type="InterPro" id="IPR055149">
    <property type="entry name" value="Agl_cat_D2"/>
</dbReference>
<feature type="domain" description="F5/8 type C" evidence="3">
    <location>
        <begin position="158"/>
        <end position="306"/>
    </location>
</feature>
<dbReference type="SMART" id="SM00231">
    <property type="entry name" value="FA58C"/>
    <property type="match status" value="1"/>
</dbReference>
<dbReference type="PROSITE" id="PS51175">
    <property type="entry name" value="CBM6"/>
    <property type="match status" value="2"/>
</dbReference>
<evidence type="ECO:0000259" key="3">
    <source>
        <dbReference type="PROSITE" id="PS50022"/>
    </source>
</evidence>
<evidence type="ECO:0000313" key="5">
    <source>
        <dbReference type="EMBL" id="BBC15092.1"/>
    </source>
</evidence>
<dbReference type="InterPro" id="IPR033801">
    <property type="entry name" value="CBM6-CBM35-CBM36-like_1"/>
</dbReference>
<organism evidence="5">
    <name type="scientific">Niallia circulans</name>
    <name type="common">Bacillus circulans</name>
    <dbReference type="NCBI Taxonomy" id="1397"/>
    <lineage>
        <taxon>Bacteria</taxon>
        <taxon>Bacillati</taxon>
        <taxon>Bacillota</taxon>
        <taxon>Bacilli</taxon>
        <taxon>Bacillales</taxon>
        <taxon>Bacillaceae</taxon>
        <taxon>Niallia</taxon>
    </lineage>
</organism>
<protein>
    <submittedName>
        <fullName evidence="5">Mycodextranase</fullName>
        <ecNumber evidence="5">3.2.1.61</ecNumber>
    </submittedName>
</protein>
<dbReference type="InterPro" id="IPR012334">
    <property type="entry name" value="Pectin_lyas_fold"/>
</dbReference>
<name>A0A2Z5WLI6_NIACI</name>
<dbReference type="Pfam" id="PF22815">
    <property type="entry name" value="CatAgl_D1"/>
    <property type="match status" value="1"/>
</dbReference>
<dbReference type="GO" id="GO:0030246">
    <property type="term" value="F:carbohydrate binding"/>
    <property type="evidence" value="ECO:0007669"/>
    <property type="project" value="InterPro"/>
</dbReference>
<dbReference type="SMART" id="SM00710">
    <property type="entry name" value="PbH1"/>
    <property type="match status" value="9"/>
</dbReference>
<dbReference type="EC" id="3.2.1.61" evidence="5"/>
<dbReference type="Gene3D" id="2.60.120.260">
    <property type="entry name" value="Galactose-binding domain-like"/>
    <property type="match status" value="4"/>
</dbReference>
<evidence type="ECO:0000256" key="1">
    <source>
        <dbReference type="SAM" id="MobiDB-lite"/>
    </source>
</evidence>
<gene>
    <name evidence="5" type="primary">myd</name>
</gene>
<dbReference type="Pfam" id="PF03422">
    <property type="entry name" value="CBM_6"/>
    <property type="match status" value="1"/>
</dbReference>
<dbReference type="InterPro" id="IPR011050">
    <property type="entry name" value="Pectin_lyase_fold/virulence"/>
</dbReference>
<keyword evidence="5" id="KW-0326">Glycosidase</keyword>
<dbReference type="Gene3D" id="2.160.20.10">
    <property type="entry name" value="Single-stranded right-handed beta-helix, Pectin lyase-like"/>
    <property type="match status" value="1"/>
</dbReference>
<dbReference type="SUPFAM" id="SSF49785">
    <property type="entry name" value="Galactose-binding domain-like"/>
    <property type="match status" value="3"/>
</dbReference>
<dbReference type="InterPro" id="IPR051816">
    <property type="entry name" value="Glycosyl_Hydrolase_31"/>
</dbReference>
<dbReference type="Pfam" id="PF22816">
    <property type="entry name" value="CatAgl_D2"/>
    <property type="match status" value="1"/>
</dbReference>
<dbReference type="Pfam" id="PF22633">
    <property type="entry name" value="F5_F8_type_C_2"/>
    <property type="match status" value="1"/>
</dbReference>
<dbReference type="InterPro" id="IPR005084">
    <property type="entry name" value="CBM6"/>
</dbReference>
<dbReference type="EMBL" id="LC342873">
    <property type="protein sequence ID" value="BBC15092.1"/>
    <property type="molecule type" value="Genomic_DNA"/>
</dbReference>
<dbReference type="Pfam" id="PF16990">
    <property type="entry name" value="CBM_35"/>
    <property type="match status" value="1"/>
</dbReference>
<dbReference type="InterPro" id="IPR008979">
    <property type="entry name" value="Galactose-bd-like_sf"/>
</dbReference>
<dbReference type="CDD" id="cd04083">
    <property type="entry name" value="CBM35_Lmo2446-like"/>
    <property type="match status" value="2"/>
</dbReference>
<dbReference type="PANTHER" id="PTHR43863">
    <property type="entry name" value="HYDROLASE, PUTATIVE (AFU_ORTHOLOGUE AFUA_1G03140)-RELATED"/>
    <property type="match status" value="1"/>
</dbReference>
<keyword evidence="5" id="KW-0378">Hydrolase</keyword>
<feature type="domain" description="CBM6" evidence="4">
    <location>
        <begin position="337"/>
        <end position="465"/>
    </location>
</feature>
<dbReference type="PROSITE" id="PS50022">
    <property type="entry name" value="FA58C_3"/>
    <property type="match status" value="1"/>
</dbReference>
<dbReference type="AlphaFoldDB" id="A0A2Z5WLI6"/>
<sequence precursor="true">MLNGFRFKKTAAFILALIMTLAPVLTLHSANVASAAPTVYEAESAAKTGGVATATDHTGYTGTGFVGGYTDANKGNASTAFSVSASPGGSYTATLRYANGTGSAQTLSLYVNGGKLKQTSLPATANWDTWGTVTETVALNAGANTIAYKFDTTDTGNVNLDNLAVEVSLGANLALNKAATANNSYSGFPAANAVDGNASTYYEGASGSYPNTLTVDLGSAQSVGTVVLKLPASWGSRTQTLSVLGSSDNATYSTLKASQAYAFAPGTNNTVSISFTAASVRYVRLSFTANTGSTGGQVAEFEVYGSGSATPTPTPTATPTATPTSTPTPTPTATPASAYEAESGTRSGGTVVATDHTGYSGSGFVAGFTDANKGNAALQFNVNVAAAGNYALSLRYANGSTVTQTLSLYVNGTKLGQTSLAATTNWDTWAVKSETAALNAGNNTVTYKYDTTDTGNVNLDKLELAIVVATPTPTPTPTPPVGTYGATMPYDTYEAENMTHTGTLIGPNTTFGNIASEASGRKAVRLTSAGQYVQFTLSKAAKGLTIRYSIPDNAAGTGIDSAISLYAGGTLIKDVPLTSRYSWIYGAWGTEGGQIRWSNNPNASPNTPHHMYDEVAVVLDQQYSAGTVIKLQRNSSNLNFSSVSGVTVDLVEAEPIPAALTMPSNYVSIASYGAVANDGADDTAAINSAINAVKNSGGSLKGVWIPAGTFNLNNGNRGAGFDGTGTRLYLDSGISIKGAGIWYSTLAGNYAGIFMRAGNVTLSDFKISANDVIRDDYNGVTAVEGVGTNSTLTNLWIEHAKVGFWLTDQTNGATISNSRVRQVWADGLNLHRGTSNTTVTNNSIRGSGDDGLAMWSDVYLDTNNTFSYNTVQIPTLANNIAIYGGSGNKVIGNLLTDTVVNGSGISFGTNFDPPSMTGTLTIQNNMLLRTGSLHKDYGYQIGSIWAYWLNNNGRAQNLTVTVSGNTIQDSTYSGIFIEEPAPNISVTYSGNTITNAGTYGVYVRGTATGSSTFTNNTVNGAPSGKFLNTSSSFTVSGSGNNW</sequence>
<feature type="compositionally biased region" description="Low complexity" evidence="1">
    <location>
        <begin position="308"/>
        <end position="325"/>
    </location>
</feature>
<reference evidence="5" key="2">
    <citation type="submission" date="2017-12" db="EMBL/GenBank/DDBJ databases">
        <title>Identification of the gene encoding mycodextranase from Bacillus circulans NHB-1 by the amino-terminal amino acid sequence (APTVYEAESAAKTGG) of the enzyme and whole genome sequencing of the bacterium.</title>
        <authorList>
            <person name="Okazaki K."/>
        </authorList>
    </citation>
    <scope>NUCLEOTIDE SEQUENCE</scope>
    <source>
        <strain evidence="5">NHB-1</strain>
    </source>
</reference>
<dbReference type="CDD" id="cd14490">
    <property type="entry name" value="CBM6-CBM35-CBM36_like_1"/>
    <property type="match status" value="1"/>
</dbReference>
<dbReference type="InterPro" id="IPR000421">
    <property type="entry name" value="FA58C"/>
</dbReference>
<evidence type="ECO:0000259" key="4">
    <source>
        <dbReference type="PROSITE" id="PS51175"/>
    </source>
</evidence>
<accession>A0A2Z5WLI6</accession>
<dbReference type="GO" id="GO:0033911">
    <property type="term" value="F:mycodextranase activity"/>
    <property type="evidence" value="ECO:0007669"/>
    <property type="project" value="UniProtKB-EC"/>
</dbReference>
<reference evidence="5" key="1">
    <citation type="journal article" date="1995" name="J. Ferment. Bioeng.">
        <title>Purification and properties of mycodextranase from Bacillus circulans NHB-1.</title>
        <authorList>
            <person name="Okazaki K."/>
            <person name="Jin S.Y."/>
            <person name="Sawamura Y."/>
            <person name="Hayakawa S."/>
        </authorList>
    </citation>
    <scope>NUCLEOTIDE SEQUENCE</scope>
    <source>
        <strain evidence="5">NHB-1</strain>
    </source>
</reference>
<dbReference type="InterPro" id="IPR006626">
    <property type="entry name" value="PbH1"/>
</dbReference>
<evidence type="ECO:0000256" key="2">
    <source>
        <dbReference type="SAM" id="SignalP"/>
    </source>
</evidence>
<keyword evidence="2" id="KW-0732">Signal</keyword>
<dbReference type="SUPFAM" id="SSF51126">
    <property type="entry name" value="Pectin lyase-like"/>
    <property type="match status" value="1"/>
</dbReference>